<accession>A0ABQ9NH57</accession>
<comment type="caution">
    <text evidence="1">The sequence shown here is derived from an EMBL/GenBank/DDBJ whole genome shotgun (WGS) entry which is preliminary data.</text>
</comment>
<proteinExistence type="predicted"/>
<name>A0ABQ9NH57_9PEZI</name>
<keyword evidence="2" id="KW-1185">Reference proteome</keyword>
<dbReference type="EMBL" id="JAPDRL010000273">
    <property type="protein sequence ID" value="KAJ9654009.1"/>
    <property type="molecule type" value="Genomic_DNA"/>
</dbReference>
<organism evidence="1 2">
    <name type="scientific">Coniosporium apollinis</name>
    <dbReference type="NCBI Taxonomy" id="61459"/>
    <lineage>
        <taxon>Eukaryota</taxon>
        <taxon>Fungi</taxon>
        <taxon>Dikarya</taxon>
        <taxon>Ascomycota</taxon>
        <taxon>Pezizomycotina</taxon>
        <taxon>Dothideomycetes</taxon>
        <taxon>Dothideomycetes incertae sedis</taxon>
        <taxon>Coniosporium</taxon>
    </lineage>
</organism>
<evidence type="ECO:0000313" key="1">
    <source>
        <dbReference type="EMBL" id="KAJ9654009.1"/>
    </source>
</evidence>
<protein>
    <submittedName>
        <fullName evidence="1">Uncharacterized protein</fullName>
    </submittedName>
</protein>
<gene>
    <name evidence="1" type="ORF">H2201_009056</name>
</gene>
<evidence type="ECO:0000313" key="2">
    <source>
        <dbReference type="Proteomes" id="UP001172684"/>
    </source>
</evidence>
<dbReference type="Proteomes" id="UP001172684">
    <property type="component" value="Unassembled WGS sequence"/>
</dbReference>
<sequence length="208" mass="23219">MGRTNIHRAQSLLNRAGTSFEEVAFIPDAERLVYIISGALTQDHLDRYADVLRNNRAGSWIQKDEGPPWKFAYSQGDQRLSIPKINVSNGMQVPGKEGPRYVGFRKAPDEYPEEHGPEEIELAYILVIQGQTGDTRCKLVVETSLERASSAIMHEALNGYSTVFTAAMLKANLAKLQDEAYALNVVEDRKTLKVIDSDPTSKCIGFWC</sequence>
<reference evidence="1" key="1">
    <citation type="submission" date="2022-10" db="EMBL/GenBank/DDBJ databases">
        <title>Culturing micro-colonial fungi from biological soil crusts in the Mojave desert and describing Neophaeococcomyces mojavensis, and introducing the new genera and species Taxawa tesnikishii.</title>
        <authorList>
            <person name="Kurbessoian T."/>
            <person name="Stajich J.E."/>
        </authorList>
    </citation>
    <scope>NUCLEOTIDE SEQUENCE</scope>
    <source>
        <strain evidence="1">TK_1</strain>
    </source>
</reference>